<dbReference type="RefSeq" id="WP_165990397.1">
    <property type="nucleotide sequence ID" value="NZ_JAMYZY010000001.1"/>
</dbReference>
<accession>A0ABT1EVN0</accession>
<feature type="chain" id="PRO_5045838753" evidence="2">
    <location>
        <begin position="23"/>
        <end position="105"/>
    </location>
</feature>
<organism evidence="3 4">
    <name type="scientific">Acetobacter lambici</name>
    <dbReference type="NCBI Taxonomy" id="1332824"/>
    <lineage>
        <taxon>Bacteria</taxon>
        <taxon>Pseudomonadati</taxon>
        <taxon>Pseudomonadota</taxon>
        <taxon>Alphaproteobacteria</taxon>
        <taxon>Acetobacterales</taxon>
        <taxon>Acetobacteraceae</taxon>
        <taxon>Acetobacter</taxon>
    </lineage>
</organism>
<evidence type="ECO:0000313" key="4">
    <source>
        <dbReference type="Proteomes" id="UP001523528"/>
    </source>
</evidence>
<gene>
    <name evidence="3" type="ORF">NKW50_00230</name>
</gene>
<evidence type="ECO:0000256" key="2">
    <source>
        <dbReference type="SAM" id="SignalP"/>
    </source>
</evidence>
<sequence length="105" mass="11155">MPRLFYLLALLELLTPVAYALADSAPPQMAQHVAQTAHPRAEPNSPDATDTLNARSLAHAQQPKPVEPAKPVAMPILPDGTIASGTGVMAPELLEAPVYNPADRR</sequence>
<keyword evidence="4" id="KW-1185">Reference proteome</keyword>
<dbReference type="EMBL" id="JAMYZZ010000001">
    <property type="protein sequence ID" value="MCP1257014.1"/>
    <property type="molecule type" value="Genomic_DNA"/>
</dbReference>
<feature type="region of interest" description="Disordered" evidence="1">
    <location>
        <begin position="28"/>
        <end position="77"/>
    </location>
</feature>
<evidence type="ECO:0000313" key="3">
    <source>
        <dbReference type="EMBL" id="MCP1257014.1"/>
    </source>
</evidence>
<name>A0ABT1EVN0_9PROT</name>
<keyword evidence="2" id="KW-0732">Signal</keyword>
<comment type="caution">
    <text evidence="3">The sequence shown here is derived from an EMBL/GenBank/DDBJ whole genome shotgun (WGS) entry which is preliminary data.</text>
</comment>
<reference evidence="3 4" key="1">
    <citation type="submission" date="2022-06" db="EMBL/GenBank/DDBJ databases">
        <title>Acetobacer genomes from food samples.</title>
        <authorList>
            <person name="Sombolestani A."/>
        </authorList>
    </citation>
    <scope>NUCLEOTIDE SEQUENCE [LARGE SCALE GENOMIC DNA]</scope>
    <source>
        <strain evidence="3 4">R-83285</strain>
    </source>
</reference>
<dbReference type="Proteomes" id="UP001523528">
    <property type="component" value="Unassembled WGS sequence"/>
</dbReference>
<protein>
    <submittedName>
        <fullName evidence="3">Uncharacterized protein</fullName>
    </submittedName>
</protein>
<proteinExistence type="predicted"/>
<evidence type="ECO:0000256" key="1">
    <source>
        <dbReference type="SAM" id="MobiDB-lite"/>
    </source>
</evidence>
<feature type="signal peptide" evidence="2">
    <location>
        <begin position="1"/>
        <end position="22"/>
    </location>
</feature>